<dbReference type="Proteomes" id="UP000230399">
    <property type="component" value="Unassembled WGS sequence"/>
</dbReference>
<dbReference type="PANTHER" id="PTHR30461:SF23">
    <property type="entry name" value="DNA RECOMBINASE-RELATED"/>
    <property type="match status" value="1"/>
</dbReference>
<sequence length="334" mass="37892">MENKSILPGKKKIGFCLYARKSTECDEIQALSIDSQLKEMLAVADRDGLNVVDIRKESHSAKNSAERPVFLSIIKDIREDKIQGILTWAPDRLSRNAGDLGTLVDLMDQQYLVEIRTYNQIFTNSPNDKFLLMILGSQAKLENDNKVINVKRGLKAKCEMGFRPCLPPLGYLNEVGGKKGYRKIFLDPSRAPIILEMFERVSNGESGRKVLNWLNSIGFKSRQGKPVVLSTIYTVLKNPYYCGSFEYPVGSGTWYQVNHQSIISKELFDKVQERLAIISKSRPGTKEFDFTKLIYCGVCGSGVTAEEKFKRQDNGVIRRYVYYHCTGGKDRNCR</sequence>
<dbReference type="Pfam" id="PF07508">
    <property type="entry name" value="Recombinase"/>
    <property type="match status" value="1"/>
</dbReference>
<name>A0A2M7BC65_9BACT</name>
<reference evidence="4" key="1">
    <citation type="submission" date="2017-09" db="EMBL/GenBank/DDBJ databases">
        <title>Depth-based differentiation of microbial function through sediment-hosted aquifers and enrichment of novel symbionts in the deep terrestrial subsurface.</title>
        <authorList>
            <person name="Probst A.J."/>
            <person name="Ladd B."/>
            <person name="Jarett J.K."/>
            <person name="Geller-Mcgrath D.E."/>
            <person name="Sieber C.M.K."/>
            <person name="Emerson J.B."/>
            <person name="Anantharaman K."/>
            <person name="Thomas B.C."/>
            <person name="Malmstrom R."/>
            <person name="Stieglmeier M."/>
            <person name="Klingl A."/>
            <person name="Woyke T."/>
            <person name="Ryan C.M."/>
            <person name="Banfield J.F."/>
        </authorList>
    </citation>
    <scope>NUCLEOTIDE SEQUENCE [LARGE SCALE GENOMIC DNA]</scope>
</reference>
<evidence type="ECO:0000313" key="3">
    <source>
        <dbReference type="EMBL" id="PIV00687.1"/>
    </source>
</evidence>
<evidence type="ECO:0000259" key="2">
    <source>
        <dbReference type="PROSITE" id="PS51737"/>
    </source>
</evidence>
<dbReference type="PANTHER" id="PTHR30461">
    <property type="entry name" value="DNA-INVERTASE FROM LAMBDOID PROPHAGE"/>
    <property type="match status" value="1"/>
</dbReference>
<accession>A0A2M7BC65</accession>
<dbReference type="InterPro" id="IPR038109">
    <property type="entry name" value="DNA_bind_recomb_sf"/>
</dbReference>
<dbReference type="InterPro" id="IPR011109">
    <property type="entry name" value="DNA_bind_recombinase_dom"/>
</dbReference>
<dbReference type="InterPro" id="IPR036162">
    <property type="entry name" value="Resolvase-like_N_sf"/>
</dbReference>
<organism evidence="3 4">
    <name type="scientific">Candidatus Shapirobacteria bacterium CG03_land_8_20_14_0_80_40_19</name>
    <dbReference type="NCBI Taxonomy" id="1974880"/>
    <lineage>
        <taxon>Bacteria</taxon>
        <taxon>Candidatus Shapironibacteriota</taxon>
    </lineage>
</organism>
<feature type="domain" description="Resolvase/invertase-type recombinase catalytic" evidence="1">
    <location>
        <begin position="14"/>
        <end position="161"/>
    </location>
</feature>
<dbReference type="InterPro" id="IPR006119">
    <property type="entry name" value="Resolv_N"/>
</dbReference>
<feature type="domain" description="Recombinase" evidence="2">
    <location>
        <begin position="168"/>
        <end position="281"/>
    </location>
</feature>
<dbReference type="Gene3D" id="3.40.50.1390">
    <property type="entry name" value="Resolvase, N-terminal catalytic domain"/>
    <property type="match status" value="1"/>
</dbReference>
<proteinExistence type="predicted"/>
<dbReference type="GO" id="GO:0003677">
    <property type="term" value="F:DNA binding"/>
    <property type="evidence" value="ECO:0007669"/>
    <property type="project" value="InterPro"/>
</dbReference>
<dbReference type="PROSITE" id="PS51736">
    <property type="entry name" value="RECOMBINASES_3"/>
    <property type="match status" value="1"/>
</dbReference>
<dbReference type="CDD" id="cd00338">
    <property type="entry name" value="Ser_Recombinase"/>
    <property type="match status" value="1"/>
</dbReference>
<gene>
    <name evidence="3" type="ORF">COS55_03185</name>
</gene>
<dbReference type="Pfam" id="PF00239">
    <property type="entry name" value="Resolvase"/>
    <property type="match status" value="1"/>
</dbReference>
<dbReference type="AlphaFoldDB" id="A0A2M7BC65"/>
<dbReference type="InterPro" id="IPR050639">
    <property type="entry name" value="SSR_resolvase"/>
</dbReference>
<dbReference type="PROSITE" id="PS51737">
    <property type="entry name" value="RECOMBINASE_DNA_BIND"/>
    <property type="match status" value="1"/>
</dbReference>
<evidence type="ECO:0000313" key="4">
    <source>
        <dbReference type="Proteomes" id="UP000230399"/>
    </source>
</evidence>
<dbReference type="Gene3D" id="3.90.1750.20">
    <property type="entry name" value="Putative Large Serine Recombinase, Chain B, Domain 2"/>
    <property type="match status" value="1"/>
</dbReference>
<protein>
    <recommendedName>
        <fullName evidence="5">Recombinase domain-containing protein</fullName>
    </recommendedName>
</protein>
<dbReference type="EMBL" id="PEVD01000046">
    <property type="protein sequence ID" value="PIV00687.1"/>
    <property type="molecule type" value="Genomic_DNA"/>
</dbReference>
<dbReference type="SUPFAM" id="SSF53041">
    <property type="entry name" value="Resolvase-like"/>
    <property type="match status" value="1"/>
</dbReference>
<comment type="caution">
    <text evidence="3">The sequence shown here is derived from an EMBL/GenBank/DDBJ whole genome shotgun (WGS) entry which is preliminary data.</text>
</comment>
<dbReference type="SMART" id="SM00857">
    <property type="entry name" value="Resolvase"/>
    <property type="match status" value="1"/>
</dbReference>
<dbReference type="GO" id="GO:0000150">
    <property type="term" value="F:DNA strand exchange activity"/>
    <property type="evidence" value="ECO:0007669"/>
    <property type="project" value="InterPro"/>
</dbReference>
<evidence type="ECO:0008006" key="5">
    <source>
        <dbReference type="Google" id="ProtNLM"/>
    </source>
</evidence>
<evidence type="ECO:0000259" key="1">
    <source>
        <dbReference type="PROSITE" id="PS51736"/>
    </source>
</evidence>